<dbReference type="SUPFAM" id="SSF52788">
    <property type="entry name" value="Phosphotyrosine protein phosphatases I"/>
    <property type="match status" value="1"/>
</dbReference>
<dbReference type="Gene3D" id="3.40.50.2300">
    <property type="match status" value="1"/>
</dbReference>
<dbReference type="InterPro" id="IPR017867">
    <property type="entry name" value="Tyr_phospatase_low_mol_wt"/>
</dbReference>
<keyword evidence="3" id="KW-0378">Hydrolase</keyword>
<dbReference type="Proteomes" id="UP001203212">
    <property type="component" value="Unassembled WGS sequence"/>
</dbReference>
<evidence type="ECO:0000256" key="2">
    <source>
        <dbReference type="ARBA" id="ARBA00013064"/>
    </source>
</evidence>
<dbReference type="EMBL" id="JAKILK010000001">
    <property type="protein sequence ID" value="MCL1116278.1"/>
    <property type="molecule type" value="Genomic_DNA"/>
</dbReference>
<protein>
    <recommendedName>
        <fullName evidence="2">protein-tyrosine-phosphatase</fullName>
        <ecNumber evidence="2">3.1.3.48</ecNumber>
    </recommendedName>
</protein>
<comment type="caution">
    <text evidence="6">The sequence shown here is derived from an EMBL/GenBank/DDBJ whole genome shotgun (WGS) entry which is preliminary data.</text>
</comment>
<evidence type="ECO:0000256" key="1">
    <source>
        <dbReference type="ARBA" id="ARBA00011063"/>
    </source>
</evidence>
<dbReference type="InterPro" id="IPR023485">
    <property type="entry name" value="Ptyr_pPase"/>
</dbReference>
<evidence type="ECO:0000256" key="3">
    <source>
        <dbReference type="ARBA" id="ARBA00022801"/>
    </source>
</evidence>
<evidence type="ECO:0000313" key="6">
    <source>
        <dbReference type="EMBL" id="MCL1116278.1"/>
    </source>
</evidence>
<reference evidence="6 7" key="1">
    <citation type="submission" date="2022-01" db="EMBL/GenBank/DDBJ databases">
        <title>Whole genome-based taxonomy of the Shewanellaceae.</title>
        <authorList>
            <person name="Martin-Rodriguez A.J."/>
        </authorList>
    </citation>
    <scope>NUCLEOTIDE SEQUENCE [LARGE SCALE GENOMIC DNA]</scope>
    <source>
        <strain evidence="6 7">JCM 17801</strain>
    </source>
</reference>
<dbReference type="PRINTS" id="PR00719">
    <property type="entry name" value="LMWPTPASE"/>
</dbReference>
<dbReference type="InterPro" id="IPR050438">
    <property type="entry name" value="LMW_PTPase"/>
</dbReference>
<proteinExistence type="inferred from homology"/>
<evidence type="ECO:0000259" key="5">
    <source>
        <dbReference type="SMART" id="SM00226"/>
    </source>
</evidence>
<dbReference type="CDD" id="cd16343">
    <property type="entry name" value="LMWPTP"/>
    <property type="match status" value="1"/>
</dbReference>
<feature type="domain" description="Phosphotyrosine protein phosphatase I" evidence="5">
    <location>
        <begin position="8"/>
        <end position="154"/>
    </location>
</feature>
<dbReference type="EC" id="3.1.3.48" evidence="2"/>
<dbReference type="RefSeq" id="WP_188839952.1">
    <property type="nucleotide sequence ID" value="NZ_BMOT01000001.1"/>
</dbReference>
<evidence type="ECO:0000256" key="4">
    <source>
        <dbReference type="ARBA" id="ARBA00022912"/>
    </source>
</evidence>
<sequence length="161" mass="17851">MIDIKEIKSVLFVCMGNICRSPTAEAVFKQKAQQYKLDIYIDSAGTIAYHQGNQPDPRSVKAGEARGLSFAGIRARQVIDADFSQFDLILAADHANMQDLIARCPAEYKHKLNMILAFGNTGIDEVPDPYYGGERGFEAVIDLLENSLTALAEKCHRNDEL</sequence>
<evidence type="ECO:0000313" key="7">
    <source>
        <dbReference type="Proteomes" id="UP001203212"/>
    </source>
</evidence>
<dbReference type="PANTHER" id="PTHR11717">
    <property type="entry name" value="LOW MOLECULAR WEIGHT PROTEIN TYROSINE PHOSPHATASE"/>
    <property type="match status" value="1"/>
</dbReference>
<dbReference type="PANTHER" id="PTHR11717:SF7">
    <property type="entry name" value="LOW MOLECULAR WEIGHT PHOSPHOTYROSINE PROTEIN PHOSPHATASE"/>
    <property type="match status" value="1"/>
</dbReference>
<dbReference type="Pfam" id="PF01451">
    <property type="entry name" value="LMWPc"/>
    <property type="match status" value="1"/>
</dbReference>
<name>A0ABT0KXS9_9GAMM</name>
<keyword evidence="7" id="KW-1185">Reference proteome</keyword>
<gene>
    <name evidence="6" type="ORF">L2689_03355</name>
</gene>
<dbReference type="InterPro" id="IPR036196">
    <property type="entry name" value="Ptyr_pPase_sf"/>
</dbReference>
<accession>A0ABT0KXS9</accession>
<keyword evidence="4" id="KW-0904">Protein phosphatase</keyword>
<dbReference type="SMART" id="SM00226">
    <property type="entry name" value="LMWPc"/>
    <property type="match status" value="1"/>
</dbReference>
<comment type="similarity">
    <text evidence="1">Belongs to the low molecular weight phosphotyrosine protein phosphatase family.</text>
</comment>
<organism evidence="6 7">
    <name type="scientific">Shewanella aestuarii</name>
    <dbReference type="NCBI Taxonomy" id="1028752"/>
    <lineage>
        <taxon>Bacteria</taxon>
        <taxon>Pseudomonadati</taxon>
        <taxon>Pseudomonadota</taxon>
        <taxon>Gammaproteobacteria</taxon>
        <taxon>Alteromonadales</taxon>
        <taxon>Shewanellaceae</taxon>
        <taxon>Shewanella</taxon>
    </lineage>
</organism>